<organism evidence="2 3">
    <name type="scientific">Ornithinibacillus xuwenensis</name>
    <dbReference type="NCBI Taxonomy" id="3144668"/>
    <lineage>
        <taxon>Bacteria</taxon>
        <taxon>Bacillati</taxon>
        <taxon>Bacillota</taxon>
        <taxon>Bacilli</taxon>
        <taxon>Bacillales</taxon>
        <taxon>Bacillaceae</taxon>
        <taxon>Ornithinibacillus</taxon>
    </lineage>
</organism>
<reference evidence="2 3" key="1">
    <citation type="submission" date="2024-05" db="EMBL/GenBank/DDBJ databases">
        <authorList>
            <person name="Haq I."/>
            <person name="Ullah Z."/>
            <person name="Ahmad R."/>
            <person name="Li M."/>
            <person name="Tong Y."/>
        </authorList>
    </citation>
    <scope>NUCLEOTIDE SEQUENCE [LARGE SCALE GENOMIC DNA]</scope>
    <source>
        <strain evidence="2 3">16A2E</strain>
    </source>
</reference>
<dbReference type="Pfam" id="PF14179">
    <property type="entry name" value="YppG"/>
    <property type="match status" value="1"/>
</dbReference>
<sequence>MQFRHSPFQRQFQPYNQQPMQQQFYSTPQAPYQAMYPYQQPQTPFEQFAKPQQPADWYNTNQQNQTYNQQAYGNPSQGAMSQFQDENGQLNLDKVLTTVSQFANTYHQVSPIIKQFGSFMKTFR</sequence>
<protein>
    <submittedName>
        <fullName evidence="2">YppG family protein</fullName>
    </submittedName>
</protein>
<dbReference type="Proteomes" id="UP001444625">
    <property type="component" value="Unassembled WGS sequence"/>
</dbReference>
<evidence type="ECO:0000256" key="1">
    <source>
        <dbReference type="SAM" id="MobiDB-lite"/>
    </source>
</evidence>
<dbReference type="EMBL" id="JBDIML010000012">
    <property type="protein sequence ID" value="MEN2769223.1"/>
    <property type="molecule type" value="Genomic_DNA"/>
</dbReference>
<accession>A0ABU9XLS4</accession>
<dbReference type="InterPro" id="IPR025555">
    <property type="entry name" value="YppG"/>
</dbReference>
<feature type="region of interest" description="Disordered" evidence="1">
    <location>
        <begin position="1"/>
        <end position="21"/>
    </location>
</feature>
<feature type="compositionally biased region" description="Low complexity" evidence="1">
    <location>
        <begin position="8"/>
        <end position="21"/>
    </location>
</feature>
<dbReference type="RefSeq" id="WP_345826718.1">
    <property type="nucleotide sequence ID" value="NZ_JBDIML010000012.1"/>
</dbReference>
<proteinExistence type="predicted"/>
<comment type="caution">
    <text evidence="2">The sequence shown here is derived from an EMBL/GenBank/DDBJ whole genome shotgun (WGS) entry which is preliminary data.</text>
</comment>
<evidence type="ECO:0000313" key="3">
    <source>
        <dbReference type="Proteomes" id="UP001444625"/>
    </source>
</evidence>
<name>A0ABU9XLS4_9BACI</name>
<gene>
    <name evidence="2" type="ORF">ABC228_18835</name>
</gene>
<keyword evidence="3" id="KW-1185">Reference proteome</keyword>
<evidence type="ECO:0000313" key="2">
    <source>
        <dbReference type="EMBL" id="MEN2769223.1"/>
    </source>
</evidence>